<name>A0A4R7FTA3_9MICO</name>
<keyword evidence="2" id="KW-1185">Reference proteome</keyword>
<evidence type="ECO:0000313" key="2">
    <source>
        <dbReference type="Proteomes" id="UP000295344"/>
    </source>
</evidence>
<sequence length="48" mass="5836">MLYRHRQSQNFGPERMITMAWRCSNRHCRNFDPNNHTFGWAVSPQNEN</sequence>
<comment type="caution">
    <text evidence="1">The sequence shown here is derived from an EMBL/GenBank/DDBJ whole genome shotgun (WGS) entry which is preliminary data.</text>
</comment>
<organism evidence="1 2">
    <name type="scientific">Amnibacterium kyonggiense</name>
    <dbReference type="NCBI Taxonomy" id="595671"/>
    <lineage>
        <taxon>Bacteria</taxon>
        <taxon>Bacillati</taxon>
        <taxon>Actinomycetota</taxon>
        <taxon>Actinomycetes</taxon>
        <taxon>Micrococcales</taxon>
        <taxon>Microbacteriaceae</taxon>
        <taxon>Amnibacterium</taxon>
    </lineage>
</organism>
<protein>
    <submittedName>
        <fullName evidence="1">Uncharacterized protein</fullName>
    </submittedName>
</protein>
<dbReference type="EMBL" id="SOAM01000001">
    <property type="protein sequence ID" value="TDS81112.1"/>
    <property type="molecule type" value="Genomic_DNA"/>
</dbReference>
<gene>
    <name evidence="1" type="ORF">CLV52_1688</name>
</gene>
<dbReference type="AlphaFoldDB" id="A0A4R7FTA3"/>
<dbReference type="Proteomes" id="UP000295344">
    <property type="component" value="Unassembled WGS sequence"/>
</dbReference>
<evidence type="ECO:0000313" key="1">
    <source>
        <dbReference type="EMBL" id="TDS81112.1"/>
    </source>
</evidence>
<accession>A0A4R7FTA3</accession>
<proteinExistence type="predicted"/>
<reference evidence="1 2" key="1">
    <citation type="submission" date="2019-03" db="EMBL/GenBank/DDBJ databases">
        <title>Genomic Encyclopedia of Archaeal and Bacterial Type Strains, Phase II (KMG-II): from individual species to whole genera.</title>
        <authorList>
            <person name="Goeker M."/>
        </authorList>
    </citation>
    <scope>NUCLEOTIDE SEQUENCE [LARGE SCALE GENOMIC DNA]</scope>
    <source>
        <strain evidence="1 2">DSM 24782</strain>
    </source>
</reference>